<evidence type="ECO:0000313" key="4">
    <source>
        <dbReference type="EMBL" id="MBW7454512.1"/>
    </source>
</evidence>
<dbReference type="PROSITE" id="PS52050">
    <property type="entry name" value="WYL"/>
    <property type="match status" value="1"/>
</dbReference>
<dbReference type="Gene3D" id="1.10.10.10">
    <property type="entry name" value="Winged helix-like DNA-binding domain superfamily/Winged helix DNA-binding domain"/>
    <property type="match status" value="1"/>
</dbReference>
<dbReference type="Proteomes" id="UP001519887">
    <property type="component" value="Unassembled WGS sequence"/>
</dbReference>
<sequence>MAITILLLNRKRVQAQELAERLEVSLRTIYRDMESLSLSGIPIVSHTGTDGGFEIMEGYRLDRQMLTYDELTALITALRGLQSTQAMDRLNMDRLLQKVGALVSQAEQGRLADREHIHIDFTPWKNSESERNKYDALLKAVQDNKLVSYAYTDGQGGDTKRRIEPIGLVLRRYDWYLQGYCLDREDYRTFKLSRIRDLYVLEDSFQRRNVALSNLNERWKAPGYTETIDLVLRCSGESIASVADHFDESELERLPDDSIMVRTTLPNEKWVIGFLLHFKSDVLVLEPAYIAAEVRRIALEISALYRDSGQRSVMGSPEEPSEE</sequence>
<evidence type="ECO:0000259" key="3">
    <source>
        <dbReference type="Pfam" id="PF25583"/>
    </source>
</evidence>
<dbReference type="Pfam" id="PF08279">
    <property type="entry name" value="HTH_11"/>
    <property type="match status" value="1"/>
</dbReference>
<evidence type="ECO:0000313" key="5">
    <source>
        <dbReference type="Proteomes" id="UP001519887"/>
    </source>
</evidence>
<proteinExistence type="predicted"/>
<dbReference type="InterPro" id="IPR013196">
    <property type="entry name" value="HTH_11"/>
</dbReference>
<organism evidence="4 5">
    <name type="scientific">Paenibacillus sepulcri</name>
    <dbReference type="NCBI Taxonomy" id="359917"/>
    <lineage>
        <taxon>Bacteria</taxon>
        <taxon>Bacillati</taxon>
        <taxon>Bacillota</taxon>
        <taxon>Bacilli</taxon>
        <taxon>Bacillales</taxon>
        <taxon>Paenibacillaceae</taxon>
        <taxon>Paenibacillus</taxon>
    </lineage>
</organism>
<dbReference type="PANTHER" id="PTHR34580:SF1">
    <property type="entry name" value="PROTEIN PAFC"/>
    <property type="match status" value="1"/>
</dbReference>
<dbReference type="InterPro" id="IPR036390">
    <property type="entry name" value="WH_DNA-bd_sf"/>
</dbReference>
<dbReference type="InterPro" id="IPR026881">
    <property type="entry name" value="WYL_dom"/>
</dbReference>
<evidence type="ECO:0000259" key="2">
    <source>
        <dbReference type="Pfam" id="PF13280"/>
    </source>
</evidence>
<dbReference type="Pfam" id="PF13280">
    <property type="entry name" value="WYL"/>
    <property type="match status" value="1"/>
</dbReference>
<dbReference type="InterPro" id="IPR028349">
    <property type="entry name" value="PafC-like"/>
</dbReference>
<name>A0ABS7C0S9_9BACL</name>
<reference evidence="4 5" key="1">
    <citation type="submission" date="2021-07" db="EMBL/GenBank/DDBJ databases">
        <title>Paenibacillus radiodurans sp. nov., isolated from the southeastern edge of Tengger Desert.</title>
        <authorList>
            <person name="Zhang G."/>
        </authorList>
    </citation>
    <scope>NUCLEOTIDE SEQUENCE [LARGE SCALE GENOMIC DNA]</scope>
    <source>
        <strain evidence="4 5">CCM 7311</strain>
    </source>
</reference>
<dbReference type="InterPro" id="IPR057727">
    <property type="entry name" value="WCX_dom"/>
</dbReference>
<dbReference type="SUPFAM" id="SSF46785">
    <property type="entry name" value="Winged helix' DNA-binding domain"/>
    <property type="match status" value="1"/>
</dbReference>
<protein>
    <submittedName>
        <fullName evidence="4">YafY family transcriptional regulator</fullName>
    </submittedName>
</protein>
<comment type="caution">
    <text evidence="4">The sequence shown here is derived from an EMBL/GenBank/DDBJ whole genome shotgun (WGS) entry which is preliminary data.</text>
</comment>
<dbReference type="Pfam" id="PF25583">
    <property type="entry name" value="WCX"/>
    <property type="match status" value="1"/>
</dbReference>
<keyword evidence="5" id="KW-1185">Reference proteome</keyword>
<gene>
    <name evidence="4" type="ORF">K0U00_10775</name>
</gene>
<dbReference type="PIRSF" id="PIRSF016838">
    <property type="entry name" value="PafC"/>
    <property type="match status" value="1"/>
</dbReference>
<dbReference type="PANTHER" id="PTHR34580">
    <property type="match status" value="1"/>
</dbReference>
<dbReference type="InterPro" id="IPR036388">
    <property type="entry name" value="WH-like_DNA-bd_sf"/>
</dbReference>
<feature type="domain" description="WCX" evidence="3">
    <location>
        <begin position="227"/>
        <end position="300"/>
    </location>
</feature>
<evidence type="ECO:0000259" key="1">
    <source>
        <dbReference type="Pfam" id="PF08279"/>
    </source>
</evidence>
<feature type="domain" description="Helix-turn-helix type 11" evidence="1">
    <location>
        <begin position="3"/>
        <end position="51"/>
    </location>
</feature>
<accession>A0ABS7C0S9</accession>
<feature type="domain" description="WYL" evidence="2">
    <location>
        <begin position="134"/>
        <end position="198"/>
    </location>
</feature>
<dbReference type="EMBL" id="JAHZIK010000210">
    <property type="protein sequence ID" value="MBW7454512.1"/>
    <property type="molecule type" value="Genomic_DNA"/>
</dbReference>
<dbReference type="InterPro" id="IPR051534">
    <property type="entry name" value="CBASS_pafABC_assoc_protein"/>
</dbReference>